<organism evidence="2 4">
    <name type="scientific">Dracunculus medinensis</name>
    <name type="common">Guinea worm</name>
    <dbReference type="NCBI Taxonomy" id="318479"/>
    <lineage>
        <taxon>Eukaryota</taxon>
        <taxon>Metazoa</taxon>
        <taxon>Ecdysozoa</taxon>
        <taxon>Nematoda</taxon>
        <taxon>Chromadorea</taxon>
        <taxon>Rhabditida</taxon>
        <taxon>Spirurina</taxon>
        <taxon>Dracunculoidea</taxon>
        <taxon>Dracunculidae</taxon>
        <taxon>Dracunculus</taxon>
    </lineage>
</organism>
<sequence length="135" mass="15193">METACYTNMLSKCGEKIVQASIIHTAPGCKSMIDSDNEEDIELQLHRNLSCSSRNSGREEEWQAAGSSSWRNAQLGISINSTTSPMDSKVIFEFRKSTKSVVYDRPMRCIAMSDMLLQRITSSLTKIPQKFSENF</sequence>
<dbReference type="Proteomes" id="UP000274756">
    <property type="component" value="Unassembled WGS sequence"/>
</dbReference>
<evidence type="ECO:0000313" key="4">
    <source>
        <dbReference type="WBParaSite" id="DME_0000775901-mRNA-1"/>
    </source>
</evidence>
<name>A0A0N4UJD1_DRAME</name>
<accession>A0A0N4UJD1</accession>
<proteinExistence type="predicted"/>
<dbReference type="EMBL" id="UYYG01000039">
    <property type="protein sequence ID" value="VDN51983.1"/>
    <property type="molecule type" value="Genomic_DNA"/>
</dbReference>
<evidence type="ECO:0000313" key="3">
    <source>
        <dbReference type="Proteomes" id="UP000274756"/>
    </source>
</evidence>
<dbReference type="Proteomes" id="UP000038040">
    <property type="component" value="Unplaced"/>
</dbReference>
<gene>
    <name evidence="1" type="ORF">DME_LOCUS1956</name>
</gene>
<dbReference type="AlphaFoldDB" id="A0A0N4UJD1"/>
<keyword evidence="3" id="KW-1185">Reference proteome</keyword>
<reference evidence="4" key="1">
    <citation type="submission" date="2017-02" db="UniProtKB">
        <authorList>
            <consortium name="WormBaseParasite"/>
        </authorList>
    </citation>
    <scope>IDENTIFICATION</scope>
</reference>
<protein>
    <submittedName>
        <fullName evidence="1 4">Uncharacterized protein</fullName>
    </submittedName>
</protein>
<dbReference type="OrthoDB" id="5818054at2759"/>
<reference evidence="1 3" key="2">
    <citation type="submission" date="2018-11" db="EMBL/GenBank/DDBJ databases">
        <authorList>
            <consortium name="Pathogen Informatics"/>
        </authorList>
    </citation>
    <scope>NUCLEOTIDE SEQUENCE [LARGE SCALE GENOMIC DNA]</scope>
</reference>
<evidence type="ECO:0000313" key="1">
    <source>
        <dbReference type="EMBL" id="VDN51983.1"/>
    </source>
</evidence>
<dbReference type="WBParaSite" id="DME_0000775901-mRNA-1">
    <property type="protein sequence ID" value="DME_0000775901-mRNA-1"/>
    <property type="gene ID" value="DME_0000775901"/>
</dbReference>
<evidence type="ECO:0000313" key="2">
    <source>
        <dbReference type="Proteomes" id="UP000038040"/>
    </source>
</evidence>